<evidence type="ECO:0000313" key="1">
    <source>
        <dbReference type="EMBL" id="EKM31784.1"/>
    </source>
</evidence>
<proteinExistence type="predicted"/>
<dbReference type="EMBL" id="AJSR01001031">
    <property type="protein sequence ID" value="EKM31784.1"/>
    <property type="molecule type" value="Genomic_DNA"/>
</dbReference>
<name>A0A454CZF2_VIBHA</name>
<organism evidence="1 2">
    <name type="scientific">Vibrio harveyi</name>
    <name type="common">Beneckea harveyi</name>
    <dbReference type="NCBI Taxonomy" id="669"/>
    <lineage>
        <taxon>Bacteria</taxon>
        <taxon>Pseudomonadati</taxon>
        <taxon>Pseudomonadota</taxon>
        <taxon>Gammaproteobacteria</taxon>
        <taxon>Vibrionales</taxon>
        <taxon>Vibrionaceae</taxon>
        <taxon>Vibrio</taxon>
    </lineage>
</organism>
<evidence type="ECO:0000313" key="2">
    <source>
        <dbReference type="Proteomes" id="UP000008367"/>
    </source>
</evidence>
<feature type="non-terminal residue" evidence="1">
    <location>
        <position position="26"/>
    </location>
</feature>
<comment type="caution">
    <text evidence="1">The sequence shown here is derived from an EMBL/GenBank/DDBJ whole genome shotgun (WGS) entry which is preliminary data.</text>
</comment>
<dbReference type="AlphaFoldDB" id="A0A454CZF2"/>
<dbReference type="Proteomes" id="UP000008367">
    <property type="component" value="Unassembled WGS sequence"/>
</dbReference>
<protein>
    <submittedName>
        <fullName evidence="1">Uncharacterized protein</fullName>
    </submittedName>
</protein>
<accession>A0A454CZF2</accession>
<gene>
    <name evidence="1" type="ORF">VCHENC02_2617A</name>
</gene>
<reference evidence="1 2" key="1">
    <citation type="submission" date="2012-10" db="EMBL/GenBank/DDBJ databases">
        <title>Genome sequence of Vibrio Cholerae HENC-02.</title>
        <authorList>
            <person name="Eppinger M."/>
            <person name="Hasan N.A."/>
            <person name="Sengamalay N."/>
            <person name="Hine E."/>
            <person name="Su Q."/>
            <person name="Daugherty S.C."/>
            <person name="Young S."/>
            <person name="Sadzewicz L."/>
            <person name="Tallon L."/>
            <person name="Cebula T.A."/>
            <person name="Ravel J."/>
            <person name="Colwell R.R."/>
        </authorList>
    </citation>
    <scope>NUCLEOTIDE SEQUENCE [LARGE SCALE GENOMIC DNA]</scope>
    <source>
        <strain evidence="1 2">HENC-02</strain>
    </source>
</reference>
<sequence>MVPKNSLVNVLWFDQLTLIKEAAKYP</sequence>